<dbReference type="Gene3D" id="1.10.287.110">
    <property type="entry name" value="DnaJ domain"/>
    <property type="match status" value="1"/>
</dbReference>
<dbReference type="GO" id="GO:0005737">
    <property type="term" value="C:cytoplasm"/>
    <property type="evidence" value="ECO:0007669"/>
    <property type="project" value="TreeGrafter"/>
</dbReference>
<dbReference type="InterPro" id="IPR036869">
    <property type="entry name" value="J_dom_sf"/>
</dbReference>
<dbReference type="SUPFAM" id="SSF46565">
    <property type="entry name" value="Chaperone J-domain"/>
    <property type="match status" value="1"/>
</dbReference>
<sequence>MAATDFKDYYAVLGVSKTASADEIKKSFRRLARKYHPDMNPGDKQAEARFKEVNEAYEVLSDPEKRKKYDQFGQYWKQAGVGGYPGGGGANVDFGNFDFGQYGSFDEFINELLGRFNTAATGTPGGTGSRRTYTYRSTPGGATGAGFNDFSSGFGGFNDFAGYESGKAAAGAGADREATITLSWSDAFRGTQKRINLGSEVIEVRIPPGAKPGSRIRVRGKGQVSPYNQQRGDLYLIVDLKPHAFFQFEGDNLLCEVPVMPDEAVLGATIEVPTPDGKVSVNVPAGIRSGQSLRLRGKGWTQPKGGRGDQLVRIVIATPKDITSVEREYYEKIRASRHFDPRSYLSQVRL</sequence>
<feature type="domain" description="J" evidence="2">
    <location>
        <begin position="8"/>
        <end position="73"/>
    </location>
</feature>
<dbReference type="RefSeq" id="WP_006104102.1">
    <property type="nucleotide sequence ID" value="NZ_DS989862.1"/>
</dbReference>
<dbReference type="AlphaFoldDB" id="B4VZC6"/>
<dbReference type="SUPFAM" id="SSF49493">
    <property type="entry name" value="HSP40/DnaJ peptide-binding domain"/>
    <property type="match status" value="2"/>
</dbReference>
<dbReference type="EMBL" id="DS989862">
    <property type="protein sequence ID" value="EDX72647.1"/>
    <property type="molecule type" value="Genomic_DNA"/>
</dbReference>
<dbReference type="CDD" id="cd06257">
    <property type="entry name" value="DnaJ"/>
    <property type="match status" value="1"/>
</dbReference>
<dbReference type="FunFam" id="2.60.260.20:FF:000013">
    <property type="entry name" value="DnaJ subfamily B member 11"/>
    <property type="match status" value="1"/>
</dbReference>
<accession>B4VZC6</accession>
<dbReference type="GO" id="GO:0051082">
    <property type="term" value="F:unfolded protein binding"/>
    <property type="evidence" value="ECO:0007669"/>
    <property type="project" value="InterPro"/>
</dbReference>
<dbReference type="InterPro" id="IPR018253">
    <property type="entry name" value="DnaJ_domain_CS"/>
</dbReference>
<evidence type="ECO:0000313" key="3">
    <source>
        <dbReference type="EMBL" id="EDX72647.1"/>
    </source>
</evidence>
<keyword evidence="4" id="KW-1185">Reference proteome</keyword>
<dbReference type="CDD" id="cd10747">
    <property type="entry name" value="DnaJ_C"/>
    <property type="match status" value="1"/>
</dbReference>
<dbReference type="InterPro" id="IPR001623">
    <property type="entry name" value="DnaJ_domain"/>
</dbReference>
<dbReference type="eggNOG" id="COG0484">
    <property type="taxonomic scope" value="Bacteria"/>
</dbReference>
<evidence type="ECO:0000256" key="1">
    <source>
        <dbReference type="ARBA" id="ARBA00023186"/>
    </source>
</evidence>
<dbReference type="PANTHER" id="PTHR43096:SF52">
    <property type="entry name" value="DNAJ HOMOLOG 1, MITOCHONDRIAL-RELATED"/>
    <property type="match status" value="1"/>
</dbReference>
<proteinExistence type="predicted"/>
<dbReference type="Pfam" id="PF00226">
    <property type="entry name" value="DnaJ"/>
    <property type="match status" value="1"/>
</dbReference>
<dbReference type="PRINTS" id="PR00625">
    <property type="entry name" value="JDOMAIN"/>
</dbReference>
<keyword evidence="1" id="KW-0143">Chaperone</keyword>
<dbReference type="PROSITE" id="PS50076">
    <property type="entry name" value="DNAJ_2"/>
    <property type="match status" value="1"/>
</dbReference>
<reference evidence="3 4" key="1">
    <citation type="submission" date="2008-07" db="EMBL/GenBank/DDBJ databases">
        <authorList>
            <person name="Tandeau de Marsac N."/>
            <person name="Ferriera S."/>
            <person name="Johnson J."/>
            <person name="Kravitz S."/>
            <person name="Beeson K."/>
            <person name="Sutton G."/>
            <person name="Rogers Y.-H."/>
            <person name="Friedman R."/>
            <person name="Frazier M."/>
            <person name="Venter J.C."/>
        </authorList>
    </citation>
    <scope>NUCLEOTIDE SEQUENCE [LARGE SCALE GENOMIC DNA]</scope>
    <source>
        <strain evidence="3 4">PCC 7420</strain>
    </source>
</reference>
<dbReference type="Pfam" id="PF01556">
    <property type="entry name" value="DnaJ_C"/>
    <property type="match status" value="1"/>
</dbReference>
<gene>
    <name evidence="3" type="ORF">MC7420_4920</name>
</gene>
<dbReference type="SMART" id="SM00271">
    <property type="entry name" value="DnaJ"/>
    <property type="match status" value="1"/>
</dbReference>
<dbReference type="InterPro" id="IPR008971">
    <property type="entry name" value="HSP40/DnaJ_pept-bd"/>
</dbReference>
<evidence type="ECO:0000259" key="2">
    <source>
        <dbReference type="PROSITE" id="PS50076"/>
    </source>
</evidence>
<evidence type="ECO:0000313" key="4">
    <source>
        <dbReference type="Proteomes" id="UP000003835"/>
    </source>
</evidence>
<organism evidence="3 4">
    <name type="scientific">Coleofasciculus chthonoplastes PCC 7420</name>
    <dbReference type="NCBI Taxonomy" id="118168"/>
    <lineage>
        <taxon>Bacteria</taxon>
        <taxon>Bacillati</taxon>
        <taxon>Cyanobacteriota</taxon>
        <taxon>Cyanophyceae</taxon>
        <taxon>Coleofasciculales</taxon>
        <taxon>Coleofasciculaceae</taxon>
        <taxon>Coleofasciculus</taxon>
    </lineage>
</organism>
<dbReference type="PROSITE" id="PS00636">
    <property type="entry name" value="DNAJ_1"/>
    <property type="match status" value="1"/>
</dbReference>
<protein>
    <submittedName>
        <fullName evidence="3">DnaJ C terminal region domain protein</fullName>
    </submittedName>
</protein>
<dbReference type="Gene3D" id="2.60.260.20">
    <property type="entry name" value="Urease metallochaperone UreE, N-terminal domain"/>
    <property type="match status" value="2"/>
</dbReference>
<dbReference type="STRING" id="118168.MC7420_4920"/>
<dbReference type="GO" id="GO:0042026">
    <property type="term" value="P:protein refolding"/>
    <property type="evidence" value="ECO:0007669"/>
    <property type="project" value="TreeGrafter"/>
</dbReference>
<dbReference type="OrthoDB" id="9779889at2"/>
<dbReference type="InterPro" id="IPR002939">
    <property type="entry name" value="DnaJ_C"/>
</dbReference>
<dbReference type="PANTHER" id="PTHR43096">
    <property type="entry name" value="DNAJ HOMOLOG 1, MITOCHONDRIAL-RELATED"/>
    <property type="match status" value="1"/>
</dbReference>
<name>B4VZC6_9CYAN</name>
<dbReference type="Proteomes" id="UP000003835">
    <property type="component" value="Unassembled WGS sequence"/>
</dbReference>
<dbReference type="FunFam" id="1.10.287.110:FF:000067">
    <property type="entry name" value="Chaperone DnaJ domain protein"/>
    <property type="match status" value="1"/>
</dbReference>
<dbReference type="HOGENOM" id="CLU_017633_0_0_3"/>